<gene>
    <name evidence="2" type="ORF">N8I77_001922</name>
</gene>
<keyword evidence="3" id="KW-1185">Reference proteome</keyword>
<accession>A0AAD9SRV5</accession>
<dbReference type="PANTHER" id="PTHR43885:SF1">
    <property type="entry name" value="SUPERFAMILY HYDROLASE, PUTATIVE (AFU_ORTHOLOGUE AFUA_4G13290)-RELATED"/>
    <property type="match status" value="1"/>
</dbReference>
<dbReference type="SUPFAM" id="SSF56784">
    <property type="entry name" value="HAD-like"/>
    <property type="match status" value="1"/>
</dbReference>
<dbReference type="SFLD" id="SFLDS00003">
    <property type="entry name" value="Haloacid_Dehalogenase"/>
    <property type="match status" value="1"/>
</dbReference>
<comment type="caution">
    <text evidence="2">The sequence shown here is derived from an EMBL/GenBank/DDBJ whole genome shotgun (WGS) entry which is preliminary data.</text>
</comment>
<dbReference type="Proteomes" id="UP001265746">
    <property type="component" value="Unassembled WGS sequence"/>
</dbReference>
<sequence length="285" mass="31459">MRRFLSTMASGARKFAPLKEGAAANTHLPKLRGIVFDVDGTLCQPQNYMFGEMRKALSITKEIDILEHIYSLPTAEDREKAMESVREIERTAMSKQQAQPGLVELMTYIDSKSLPKGICTRNFDAPVDHLLTKFLTAVKPFHPIITREFRPPKPDPAGILHIARSWGLTQPRGRGTAGHGGEEPLRKVFMDDGAEVRSEVVENGARASGQEREGKDDEADASGLIMVGDSIDDMTAGRRAGAATVLLVNPANEHLAEHEHTDLVIGRLDDLIRHLEDGFTGRETR</sequence>
<dbReference type="AlphaFoldDB" id="A0AAD9SRV5"/>
<dbReference type="CDD" id="cd01427">
    <property type="entry name" value="HAD_like"/>
    <property type="match status" value="1"/>
</dbReference>
<evidence type="ECO:0000313" key="3">
    <source>
        <dbReference type="Proteomes" id="UP001265746"/>
    </source>
</evidence>
<evidence type="ECO:0000313" key="2">
    <source>
        <dbReference type="EMBL" id="KAK2615146.1"/>
    </source>
</evidence>
<protein>
    <recommendedName>
        <fullName evidence="4">Haloacid dehalogenase-like hydrolase</fullName>
    </recommendedName>
</protein>
<dbReference type="Gene3D" id="1.10.260.80">
    <property type="match status" value="1"/>
</dbReference>
<dbReference type="Gene3D" id="3.40.50.1000">
    <property type="entry name" value="HAD superfamily/HAD-like"/>
    <property type="match status" value="1"/>
</dbReference>
<name>A0AAD9SRV5_PHOAM</name>
<proteinExistence type="predicted"/>
<dbReference type="SFLD" id="SFLDG01129">
    <property type="entry name" value="C1.5:_HAD__Beta-PGM__Phosphata"/>
    <property type="match status" value="1"/>
</dbReference>
<evidence type="ECO:0000256" key="1">
    <source>
        <dbReference type="SAM" id="MobiDB-lite"/>
    </source>
</evidence>
<dbReference type="EMBL" id="JAUJFL010000001">
    <property type="protein sequence ID" value="KAK2615146.1"/>
    <property type="molecule type" value="Genomic_DNA"/>
</dbReference>
<organism evidence="2 3">
    <name type="scientific">Phomopsis amygdali</name>
    <name type="common">Fusicoccum amygdali</name>
    <dbReference type="NCBI Taxonomy" id="1214568"/>
    <lineage>
        <taxon>Eukaryota</taxon>
        <taxon>Fungi</taxon>
        <taxon>Dikarya</taxon>
        <taxon>Ascomycota</taxon>
        <taxon>Pezizomycotina</taxon>
        <taxon>Sordariomycetes</taxon>
        <taxon>Sordariomycetidae</taxon>
        <taxon>Diaporthales</taxon>
        <taxon>Diaporthaceae</taxon>
        <taxon>Diaporthe</taxon>
    </lineage>
</organism>
<reference evidence="2" key="1">
    <citation type="submission" date="2023-06" db="EMBL/GenBank/DDBJ databases">
        <authorList>
            <person name="Noh H."/>
        </authorList>
    </citation>
    <scope>NUCLEOTIDE SEQUENCE</scope>
    <source>
        <strain evidence="2">DUCC20226</strain>
    </source>
</reference>
<dbReference type="Pfam" id="PF13242">
    <property type="entry name" value="Hydrolase_like"/>
    <property type="match status" value="1"/>
</dbReference>
<dbReference type="InterPro" id="IPR036412">
    <property type="entry name" value="HAD-like_sf"/>
</dbReference>
<evidence type="ECO:0008006" key="4">
    <source>
        <dbReference type="Google" id="ProtNLM"/>
    </source>
</evidence>
<dbReference type="PANTHER" id="PTHR43885">
    <property type="entry name" value="HALOACID DEHALOGENASE-LIKE HYDROLASE"/>
    <property type="match status" value="1"/>
</dbReference>
<dbReference type="InterPro" id="IPR023214">
    <property type="entry name" value="HAD_sf"/>
</dbReference>
<feature type="region of interest" description="Disordered" evidence="1">
    <location>
        <begin position="200"/>
        <end position="221"/>
    </location>
</feature>